<organism evidence="1">
    <name type="scientific">hydrothermal vent metagenome</name>
    <dbReference type="NCBI Taxonomy" id="652676"/>
    <lineage>
        <taxon>unclassified sequences</taxon>
        <taxon>metagenomes</taxon>
        <taxon>ecological metagenomes</taxon>
    </lineage>
</organism>
<gene>
    <name evidence="1" type="ORF">MNBD_BACTEROID06-159</name>
</gene>
<protein>
    <recommendedName>
        <fullName evidence="2">Transposase</fullName>
    </recommendedName>
</protein>
<dbReference type="AlphaFoldDB" id="A0A3B0U7Y5"/>
<proteinExistence type="predicted"/>
<name>A0A3B0U7Y5_9ZZZZ</name>
<dbReference type="EMBL" id="UOES01000172">
    <property type="protein sequence ID" value="VAW27025.1"/>
    <property type="molecule type" value="Genomic_DNA"/>
</dbReference>
<evidence type="ECO:0000313" key="1">
    <source>
        <dbReference type="EMBL" id="VAW27025.1"/>
    </source>
</evidence>
<reference evidence="1" key="1">
    <citation type="submission" date="2018-06" db="EMBL/GenBank/DDBJ databases">
        <authorList>
            <person name="Zhirakovskaya E."/>
        </authorList>
    </citation>
    <scope>NUCLEOTIDE SEQUENCE</scope>
</reference>
<accession>A0A3B0U7Y5</accession>
<evidence type="ECO:0008006" key="2">
    <source>
        <dbReference type="Google" id="ProtNLM"/>
    </source>
</evidence>
<sequence length="129" mass="15357">MLTGKRLKAGIRKILFVSGTNYSQECYSLSTFWLTDYLELVDWTSQILREDKRGTIPENMPSILNRLNIESKHWLYLTKNVESPFKGMNCFNTYFQKDNCWACYDAIMPFLYTRIIRKQAKYKKESINE</sequence>